<comment type="caution">
    <text evidence="4">The sequence shown here is derived from an EMBL/GenBank/DDBJ whole genome shotgun (WGS) entry which is preliminary data.</text>
</comment>
<evidence type="ECO:0000256" key="1">
    <source>
        <dbReference type="ARBA" id="ARBA00005986"/>
    </source>
</evidence>
<comment type="similarity">
    <text evidence="1">Belongs to the tpcK family.</text>
</comment>
<dbReference type="EMBL" id="JAPEVA010000001">
    <property type="protein sequence ID" value="KAJ4413062.1"/>
    <property type="molecule type" value="Genomic_DNA"/>
</dbReference>
<evidence type="ECO:0000259" key="3">
    <source>
        <dbReference type="Pfam" id="PF07110"/>
    </source>
</evidence>
<proteinExistence type="inferred from homology"/>
<evidence type="ECO:0000313" key="5">
    <source>
        <dbReference type="Proteomes" id="UP001140510"/>
    </source>
</evidence>
<feature type="domain" description="EthD" evidence="3">
    <location>
        <begin position="63"/>
        <end position="159"/>
    </location>
</feature>
<dbReference type="GO" id="GO:0016491">
    <property type="term" value="F:oxidoreductase activity"/>
    <property type="evidence" value="ECO:0007669"/>
    <property type="project" value="InterPro"/>
</dbReference>
<name>A0A9W8ZQB7_9PLEO</name>
<evidence type="ECO:0000313" key="4">
    <source>
        <dbReference type="EMBL" id="KAJ4413062.1"/>
    </source>
</evidence>
<dbReference type="InterPro" id="IPR011008">
    <property type="entry name" value="Dimeric_a/b-barrel"/>
</dbReference>
<keyword evidence="2" id="KW-0732">Signal</keyword>
<sequence>MQLLPSVVCLLALSLSTICAAFATSTVSAHNYTFKELEPRCGPQGSFRQPYFRFNVFFRKNANITDEQFHRHWQTVHADLTISEPDAGTRLLRYTQFHQDAHHRQLIQPLIAVADGLMEIAPYDGVAEFLSRDYQTFEQFIMQIFGNPVLVADQQTFVASGAMHVMAGYDSLIYGDAIDAADGGDGILPGDERLVRSG</sequence>
<dbReference type="Gene3D" id="3.30.70.100">
    <property type="match status" value="1"/>
</dbReference>
<evidence type="ECO:0000256" key="2">
    <source>
        <dbReference type="SAM" id="SignalP"/>
    </source>
</evidence>
<feature type="signal peptide" evidence="2">
    <location>
        <begin position="1"/>
        <end position="23"/>
    </location>
</feature>
<feature type="chain" id="PRO_5040884444" description="EthD domain-containing protein" evidence="2">
    <location>
        <begin position="24"/>
        <end position="198"/>
    </location>
</feature>
<dbReference type="Pfam" id="PF07110">
    <property type="entry name" value="EthD"/>
    <property type="match status" value="1"/>
</dbReference>
<gene>
    <name evidence="4" type="ORF">N0V91_000036</name>
</gene>
<dbReference type="Proteomes" id="UP001140510">
    <property type="component" value="Unassembled WGS sequence"/>
</dbReference>
<keyword evidence="5" id="KW-1185">Reference proteome</keyword>
<dbReference type="AlphaFoldDB" id="A0A9W8ZQB7"/>
<dbReference type="SUPFAM" id="SSF54909">
    <property type="entry name" value="Dimeric alpha+beta barrel"/>
    <property type="match status" value="1"/>
</dbReference>
<accession>A0A9W8ZQB7</accession>
<dbReference type="InterPro" id="IPR009799">
    <property type="entry name" value="EthD_dom"/>
</dbReference>
<reference evidence="4" key="1">
    <citation type="submission" date="2022-10" db="EMBL/GenBank/DDBJ databases">
        <title>Tapping the CABI collections for fungal endophytes: first genome assemblies for Collariella, Neodidymelliopsis, Ascochyta clinopodiicola, Didymella pomorum, Didymosphaeria variabile, Neocosmospora piperis and Neocucurbitaria cava.</title>
        <authorList>
            <person name="Hill R."/>
        </authorList>
    </citation>
    <scope>NUCLEOTIDE SEQUENCE</scope>
    <source>
        <strain evidence="4">IMI 355091</strain>
    </source>
</reference>
<protein>
    <recommendedName>
        <fullName evidence="3">EthD domain-containing protein</fullName>
    </recommendedName>
</protein>
<dbReference type="OrthoDB" id="3454835at2759"/>
<organism evidence="4 5">
    <name type="scientific">Didymella pomorum</name>
    <dbReference type="NCBI Taxonomy" id="749634"/>
    <lineage>
        <taxon>Eukaryota</taxon>
        <taxon>Fungi</taxon>
        <taxon>Dikarya</taxon>
        <taxon>Ascomycota</taxon>
        <taxon>Pezizomycotina</taxon>
        <taxon>Dothideomycetes</taxon>
        <taxon>Pleosporomycetidae</taxon>
        <taxon>Pleosporales</taxon>
        <taxon>Pleosporineae</taxon>
        <taxon>Didymellaceae</taxon>
        <taxon>Didymella</taxon>
    </lineage>
</organism>